<evidence type="ECO:0000256" key="2">
    <source>
        <dbReference type="ARBA" id="ARBA00022737"/>
    </source>
</evidence>
<dbReference type="GO" id="GO:0000139">
    <property type="term" value="C:Golgi membrane"/>
    <property type="evidence" value="ECO:0007669"/>
    <property type="project" value="UniProtKB-SubCell"/>
</dbReference>
<reference evidence="7 8" key="1">
    <citation type="journal article" date="2020" name="Genome Biol. Evol.">
        <title>Comparative genomics of strictly vertically transmitted, feminizing microsporidia endosymbionts of amphipod crustaceans.</title>
        <authorList>
            <person name="Cormier A."/>
            <person name="Chebbi M.A."/>
            <person name="Giraud I."/>
            <person name="Wattier R."/>
            <person name="Teixeira M."/>
            <person name="Gilbert C."/>
            <person name="Rigaud T."/>
            <person name="Cordaux R."/>
        </authorList>
    </citation>
    <scope>NUCLEOTIDE SEQUENCE [LARGE SCALE GENOMIC DNA]</scope>
    <source>
        <strain evidence="7 8">Ou3-Ou53</strain>
    </source>
</reference>
<comment type="caution">
    <text evidence="7">The sequence shown here is derived from an EMBL/GenBank/DDBJ whole genome shotgun (WGS) entry which is preliminary data.</text>
</comment>
<proteinExistence type="predicted"/>
<keyword evidence="2" id="KW-0677">Repeat</keyword>
<dbReference type="PANTHER" id="PTHR12893">
    <property type="entry name" value="GOLGI REASSEMBLY STACKING PROTEIN GRASP"/>
    <property type="match status" value="1"/>
</dbReference>
<keyword evidence="4" id="KW-0472">Membrane</keyword>
<keyword evidence="3" id="KW-0333">Golgi apparatus</keyword>
<dbReference type="InterPro" id="IPR001478">
    <property type="entry name" value="PDZ"/>
</dbReference>
<gene>
    <name evidence="7" type="primary">Gorasp2</name>
    <name evidence="7" type="ORF">NGRA_2630</name>
</gene>
<evidence type="ECO:0000256" key="5">
    <source>
        <dbReference type="SAM" id="MobiDB-lite"/>
    </source>
</evidence>
<dbReference type="InterPro" id="IPR024958">
    <property type="entry name" value="GRASP_PDZ"/>
</dbReference>
<keyword evidence="8" id="KW-1185">Reference proteome</keyword>
<evidence type="ECO:0000313" key="7">
    <source>
        <dbReference type="EMBL" id="KAF9761467.1"/>
    </source>
</evidence>
<dbReference type="PROSITE" id="PS50106">
    <property type="entry name" value="PDZ"/>
    <property type="match status" value="1"/>
</dbReference>
<evidence type="ECO:0000256" key="3">
    <source>
        <dbReference type="ARBA" id="ARBA00023034"/>
    </source>
</evidence>
<dbReference type="EMBL" id="SBJO01000330">
    <property type="protein sequence ID" value="KAF9761467.1"/>
    <property type="molecule type" value="Genomic_DNA"/>
</dbReference>
<name>A0A9P6GXQ0_9MICR</name>
<dbReference type="PANTHER" id="PTHR12893:SF0">
    <property type="entry name" value="GRASP65"/>
    <property type="match status" value="1"/>
</dbReference>
<feature type="compositionally biased region" description="Basic and acidic residues" evidence="5">
    <location>
        <begin position="345"/>
        <end position="356"/>
    </location>
</feature>
<sequence>MGNESSKIKTLQIVKISPDSVCHKNNLLPFMHTILRYNGKKILENADIAKLAFEWEENELKLDLLDLRTELEFSVTVPKKNKEILGMSVKFHDSIIPLFTIHVISVSKGSPAQECGLVPKDYIIGVEGVSCETETILLKYIELKKKEGMTLLVFNDELNYIRQVNFIVPSGLGFYGCEIGLGMLYRIPHDKRNISMEYDSDKIKRETEALAKKYEDVDVEIEYSENNILVEEKILEDGTKSIVFEGSTRDVDDIAEHLSDYKEEIEAERPVEEENVQKGVDTNLDNTGGVQKGVDTNLENTGGVQKGEDTNLENTGGVQNEDTKDVKDNVDTKDVQNENNPDTKIVQDDDKYSKNV</sequence>
<accession>A0A9P6GXQ0</accession>
<dbReference type="InterPro" id="IPR007583">
    <property type="entry name" value="GRASP55_65"/>
</dbReference>
<evidence type="ECO:0000313" key="8">
    <source>
        <dbReference type="Proteomes" id="UP000740883"/>
    </source>
</evidence>
<dbReference type="SUPFAM" id="SSF50156">
    <property type="entry name" value="PDZ domain-like"/>
    <property type="match status" value="1"/>
</dbReference>
<evidence type="ECO:0000259" key="6">
    <source>
        <dbReference type="PROSITE" id="PS50106"/>
    </source>
</evidence>
<protein>
    <submittedName>
        <fullName evidence="7">Golgi reassembly-stacking protein 2</fullName>
    </submittedName>
</protein>
<dbReference type="SMART" id="SM00228">
    <property type="entry name" value="PDZ"/>
    <property type="match status" value="1"/>
</dbReference>
<organism evidence="7 8">
    <name type="scientific">Nosema granulosis</name>
    <dbReference type="NCBI Taxonomy" id="83296"/>
    <lineage>
        <taxon>Eukaryota</taxon>
        <taxon>Fungi</taxon>
        <taxon>Fungi incertae sedis</taxon>
        <taxon>Microsporidia</taxon>
        <taxon>Nosematidae</taxon>
        <taxon>Nosema</taxon>
    </lineage>
</organism>
<evidence type="ECO:0000256" key="1">
    <source>
        <dbReference type="ARBA" id="ARBA00004394"/>
    </source>
</evidence>
<feature type="non-terminal residue" evidence="7">
    <location>
        <position position="356"/>
    </location>
</feature>
<dbReference type="InterPro" id="IPR036034">
    <property type="entry name" value="PDZ_sf"/>
</dbReference>
<evidence type="ECO:0000256" key="4">
    <source>
        <dbReference type="ARBA" id="ARBA00023136"/>
    </source>
</evidence>
<dbReference type="AlphaFoldDB" id="A0A9P6GXQ0"/>
<dbReference type="OrthoDB" id="3318at2759"/>
<feature type="compositionally biased region" description="Basic and acidic residues" evidence="5">
    <location>
        <begin position="321"/>
        <end position="336"/>
    </location>
</feature>
<dbReference type="Pfam" id="PF04495">
    <property type="entry name" value="GRASP55_65"/>
    <property type="match status" value="1"/>
</dbReference>
<feature type="region of interest" description="Disordered" evidence="5">
    <location>
        <begin position="263"/>
        <end position="356"/>
    </location>
</feature>
<dbReference type="GO" id="GO:0007030">
    <property type="term" value="P:Golgi organization"/>
    <property type="evidence" value="ECO:0007669"/>
    <property type="project" value="TreeGrafter"/>
</dbReference>
<comment type="subcellular location">
    <subcellularLocation>
        <location evidence="1">Golgi apparatus membrane</location>
    </subcellularLocation>
</comment>
<feature type="compositionally biased region" description="Basic and acidic residues" evidence="5">
    <location>
        <begin position="263"/>
        <end position="276"/>
    </location>
</feature>
<dbReference type="Gene3D" id="2.30.42.10">
    <property type="match status" value="2"/>
</dbReference>
<feature type="domain" description="PDZ" evidence="6">
    <location>
        <begin position="74"/>
        <end position="130"/>
    </location>
</feature>
<dbReference type="Proteomes" id="UP000740883">
    <property type="component" value="Unassembled WGS sequence"/>
</dbReference>